<evidence type="ECO:0000313" key="1">
    <source>
        <dbReference type="EMBL" id="GEZ38251.1"/>
    </source>
</evidence>
<name>A0A699I7Q0_TANCI</name>
<organism evidence="1">
    <name type="scientific">Tanacetum cinerariifolium</name>
    <name type="common">Dalmatian daisy</name>
    <name type="synonym">Chrysanthemum cinerariifolium</name>
    <dbReference type="NCBI Taxonomy" id="118510"/>
    <lineage>
        <taxon>Eukaryota</taxon>
        <taxon>Viridiplantae</taxon>
        <taxon>Streptophyta</taxon>
        <taxon>Embryophyta</taxon>
        <taxon>Tracheophyta</taxon>
        <taxon>Spermatophyta</taxon>
        <taxon>Magnoliopsida</taxon>
        <taxon>eudicotyledons</taxon>
        <taxon>Gunneridae</taxon>
        <taxon>Pentapetalae</taxon>
        <taxon>asterids</taxon>
        <taxon>campanulids</taxon>
        <taxon>Asterales</taxon>
        <taxon>Asteraceae</taxon>
        <taxon>Asteroideae</taxon>
        <taxon>Anthemideae</taxon>
        <taxon>Anthemidinae</taxon>
        <taxon>Tanacetum</taxon>
    </lineage>
</organism>
<sequence>MDLFAFIQHVDPTKVRIGKRHIEKGKTLLLASTKGRVVQLSGKNEQGNQNDNIQDASHDVVNEEGTSADQRDHVDAGIVRVEDEVPTTVAEKAKEHRKKRKLLESVVALKSLLDQSTMAVEVGVMAASTVSFVTSSVALSPERVGGGHTDSIYGPNLCTQHAPKMFVISSDSSHHSSTNAADSEVISLVRTRSVNCNLFMDSASPSSARVDVAGPFQPAGVENTINDSALDDTEDKDTEIASLKAHLSLKDAKATKAICLRGQIATVEATKAARVSKVDGLKKQTMVLEGQVTALESAAVIKDTKLANAQITKFTQDLSNLQLSCDELNIKASSFESQKDNLEHIEAVQDEQVSVLSDRVVELDSKLMGMALHMDDEFYLHYLNTIARWRAIGRAINKANYISTVNALRVMDFPLLGQLESHKDASIAVIMGLLHLEGPAAETLKASQLQPSPEQLMLLVHQLEDQVVIKETSLSFSLDVAHACV</sequence>
<gene>
    <name evidence="1" type="ORF">Tci_510224</name>
</gene>
<proteinExistence type="predicted"/>
<accession>A0A699I7Q0</accession>
<reference evidence="1" key="1">
    <citation type="journal article" date="2019" name="Sci. Rep.">
        <title>Draft genome of Tanacetum cinerariifolium, the natural source of mosquito coil.</title>
        <authorList>
            <person name="Yamashiro T."/>
            <person name="Shiraishi A."/>
            <person name="Satake H."/>
            <person name="Nakayama K."/>
        </authorList>
    </citation>
    <scope>NUCLEOTIDE SEQUENCE</scope>
</reference>
<comment type="caution">
    <text evidence="1">The sequence shown here is derived from an EMBL/GenBank/DDBJ whole genome shotgun (WGS) entry which is preliminary data.</text>
</comment>
<dbReference type="AlphaFoldDB" id="A0A699I7Q0"/>
<protein>
    <submittedName>
        <fullName evidence="1">Uncharacterized protein</fullName>
    </submittedName>
</protein>
<dbReference type="EMBL" id="BKCJ010272246">
    <property type="protein sequence ID" value="GEZ38251.1"/>
    <property type="molecule type" value="Genomic_DNA"/>
</dbReference>